<evidence type="ECO:0000313" key="6">
    <source>
        <dbReference type="Proteomes" id="UP000026923"/>
    </source>
</evidence>
<dbReference type="InterPro" id="IPR049449">
    <property type="entry name" value="TesB_ACOT8-like_N"/>
</dbReference>
<comment type="similarity">
    <text evidence="1">Belongs to the C/M/P thioester hydrolase family.</text>
</comment>
<sequence>MGIAVNARAWDQRDLTELLSLEHNGQNSYRSEVFDTNANGRVYGGQLLGQALWAAAQTAPGRSPSMLQMTFLQGARPQDGIEYAVEPLQDGRRFSTRHLYGVQGTGMVFSANASFQVAQAHPGDPHRLKRPAPAPEGLPTLRELAARYPQHSEAVQLRFSGRPVLDVRPIHPEGYLERPAEQHEIAYWIRLNQPLAGEGCLHHAALAYMSDSWLNGSLAPPLGMFELWQHYYISNLNHTLWFHSLELNANDWLLFVNNAVRSLSGRGLAMTHIYQRDGRLVASMAQDMLISPRNA</sequence>
<dbReference type="RefSeq" id="WP_003295638.1">
    <property type="nucleotide sequence ID" value="NZ_KK020678.1"/>
</dbReference>
<dbReference type="GO" id="GO:0006637">
    <property type="term" value="P:acyl-CoA metabolic process"/>
    <property type="evidence" value="ECO:0007669"/>
    <property type="project" value="InterPro"/>
</dbReference>
<feature type="domain" description="Acyl-CoA thioesterase-like N-terminal HotDog" evidence="3">
    <location>
        <begin position="39"/>
        <end position="116"/>
    </location>
</feature>
<dbReference type="OrthoDB" id="9781019at2"/>
<evidence type="ECO:0000256" key="2">
    <source>
        <dbReference type="ARBA" id="ARBA00022801"/>
    </source>
</evidence>
<gene>
    <name evidence="5" type="ORF">B597_012130</name>
</gene>
<dbReference type="CDD" id="cd03444">
    <property type="entry name" value="Thioesterase_II_repeat1"/>
    <property type="match status" value="1"/>
</dbReference>
<feature type="domain" description="Acyl-CoA thioesterase-like C-terminal" evidence="4">
    <location>
        <begin position="165"/>
        <end position="289"/>
    </location>
</feature>
<dbReference type="CDD" id="cd03445">
    <property type="entry name" value="Thioesterase_II_repeat2"/>
    <property type="match status" value="1"/>
</dbReference>
<dbReference type="Pfam" id="PF20789">
    <property type="entry name" value="4HBT_3C"/>
    <property type="match status" value="1"/>
</dbReference>
<dbReference type="InterPro" id="IPR049450">
    <property type="entry name" value="ACOT8-like_C"/>
</dbReference>
<dbReference type="GO" id="GO:0009062">
    <property type="term" value="P:fatty acid catabolic process"/>
    <property type="evidence" value="ECO:0007669"/>
    <property type="project" value="TreeGrafter"/>
</dbReference>
<reference evidence="5 6" key="1">
    <citation type="journal article" date="2013" name="Genome Announc.">
        <title>Draft Genome of the Nitrogen-Fixing Bacterium Pseudomonas stutzeri Strain KOS6 Isolated from Industrial Hydrocarbon Sludge.</title>
        <authorList>
            <person name="Grigoryeva T.V."/>
            <person name="Laikov A.V."/>
            <person name="Naumova R.P."/>
            <person name="Manolov A.I."/>
            <person name="Larin A.K."/>
            <person name="Karpova I.Y."/>
            <person name="Semashko T.A."/>
            <person name="Alexeev D.G."/>
            <person name="Kostryukova E.S."/>
            <person name="Muller R."/>
            <person name="Govorun V.M."/>
        </authorList>
    </citation>
    <scope>NUCLEOTIDE SEQUENCE [LARGE SCALE GENOMIC DNA]</scope>
    <source>
        <strain evidence="5 6">KOS6</strain>
    </source>
</reference>
<name>A0A061JQP2_STUST</name>
<organism evidence="5 6">
    <name type="scientific">Stutzerimonas stutzeri KOS6</name>
    <dbReference type="NCBI Taxonomy" id="1218352"/>
    <lineage>
        <taxon>Bacteria</taxon>
        <taxon>Pseudomonadati</taxon>
        <taxon>Pseudomonadota</taxon>
        <taxon>Gammaproteobacteria</taxon>
        <taxon>Pseudomonadales</taxon>
        <taxon>Pseudomonadaceae</taxon>
        <taxon>Stutzerimonas</taxon>
    </lineage>
</organism>
<keyword evidence="2" id="KW-0378">Hydrolase</keyword>
<dbReference type="SUPFAM" id="SSF54637">
    <property type="entry name" value="Thioesterase/thiol ester dehydrase-isomerase"/>
    <property type="match status" value="2"/>
</dbReference>
<dbReference type="AlphaFoldDB" id="A0A061JQP2"/>
<dbReference type="GO" id="GO:0047617">
    <property type="term" value="F:fatty acyl-CoA hydrolase activity"/>
    <property type="evidence" value="ECO:0007669"/>
    <property type="project" value="InterPro"/>
</dbReference>
<proteinExistence type="inferred from homology"/>
<dbReference type="InterPro" id="IPR029069">
    <property type="entry name" value="HotDog_dom_sf"/>
</dbReference>
<dbReference type="eggNOG" id="COG1946">
    <property type="taxonomic scope" value="Bacteria"/>
</dbReference>
<evidence type="ECO:0000259" key="4">
    <source>
        <dbReference type="Pfam" id="PF20789"/>
    </source>
</evidence>
<dbReference type="InterPro" id="IPR003703">
    <property type="entry name" value="Acyl_CoA_thio"/>
</dbReference>
<evidence type="ECO:0000259" key="3">
    <source>
        <dbReference type="Pfam" id="PF13622"/>
    </source>
</evidence>
<dbReference type="Gene3D" id="2.40.160.210">
    <property type="entry name" value="Acyl-CoA thioesterase, double hotdog domain"/>
    <property type="match status" value="1"/>
</dbReference>
<dbReference type="HOGENOM" id="CLU_032690_0_0_6"/>
<accession>A0A061JQP2</accession>
<dbReference type="Pfam" id="PF13622">
    <property type="entry name" value="4HBT_3"/>
    <property type="match status" value="1"/>
</dbReference>
<dbReference type="Proteomes" id="UP000026923">
    <property type="component" value="Unassembled WGS sequence"/>
</dbReference>
<evidence type="ECO:0000256" key="1">
    <source>
        <dbReference type="ARBA" id="ARBA00006538"/>
    </source>
</evidence>
<dbReference type="EMBL" id="AMCZ02000014">
    <property type="protein sequence ID" value="EWC40928.1"/>
    <property type="molecule type" value="Genomic_DNA"/>
</dbReference>
<comment type="caution">
    <text evidence="5">The sequence shown here is derived from an EMBL/GenBank/DDBJ whole genome shotgun (WGS) entry which is preliminary data.</text>
</comment>
<protein>
    <submittedName>
        <fullName evidence="5">Acyl-CoA thioesterase</fullName>
    </submittedName>
</protein>
<dbReference type="PANTHER" id="PTHR11066:SF34">
    <property type="entry name" value="ACYL-COENZYME A THIOESTERASE 8"/>
    <property type="match status" value="1"/>
</dbReference>
<dbReference type="PANTHER" id="PTHR11066">
    <property type="entry name" value="ACYL-COA THIOESTERASE"/>
    <property type="match status" value="1"/>
</dbReference>
<evidence type="ECO:0000313" key="5">
    <source>
        <dbReference type="EMBL" id="EWC40928.1"/>
    </source>
</evidence>
<dbReference type="InterPro" id="IPR042171">
    <property type="entry name" value="Acyl-CoA_hotdog"/>
</dbReference>